<dbReference type="GO" id="GO:0005549">
    <property type="term" value="F:odorant binding"/>
    <property type="evidence" value="ECO:0007669"/>
    <property type="project" value="InterPro"/>
</dbReference>
<dbReference type="InterPro" id="IPR004117">
    <property type="entry name" value="7tm6_olfct_rcpt"/>
</dbReference>
<keyword evidence="11" id="KW-1185">Reference proteome</keyword>
<evidence type="ECO:0008006" key="12">
    <source>
        <dbReference type="Google" id="ProtNLM"/>
    </source>
</evidence>
<evidence type="ECO:0000256" key="8">
    <source>
        <dbReference type="ARBA" id="ARBA00023224"/>
    </source>
</evidence>
<gene>
    <name evidence="10" type="primary">105618159</name>
</gene>
<proteinExistence type="predicted"/>
<evidence type="ECO:0000256" key="6">
    <source>
        <dbReference type="ARBA" id="ARBA00023136"/>
    </source>
</evidence>
<feature type="transmembrane region" description="Helical" evidence="9">
    <location>
        <begin position="397"/>
        <end position="417"/>
    </location>
</feature>
<accession>A0A158NC35</accession>
<name>A0A158NC35_ATTCE</name>
<keyword evidence="5 9" id="KW-1133">Transmembrane helix</keyword>
<evidence type="ECO:0000256" key="9">
    <source>
        <dbReference type="SAM" id="Phobius"/>
    </source>
</evidence>
<dbReference type="Proteomes" id="UP000005205">
    <property type="component" value="Unassembled WGS sequence"/>
</dbReference>
<dbReference type="Pfam" id="PF02949">
    <property type="entry name" value="7tm_6"/>
    <property type="match status" value="1"/>
</dbReference>
<evidence type="ECO:0000256" key="4">
    <source>
        <dbReference type="ARBA" id="ARBA00022725"/>
    </source>
</evidence>
<keyword evidence="4" id="KW-0552">Olfaction</keyword>
<keyword evidence="2" id="KW-0716">Sensory transduction</keyword>
<evidence type="ECO:0000256" key="7">
    <source>
        <dbReference type="ARBA" id="ARBA00023170"/>
    </source>
</evidence>
<feature type="transmembrane region" description="Helical" evidence="9">
    <location>
        <begin position="71"/>
        <end position="89"/>
    </location>
</feature>
<keyword evidence="7" id="KW-0675">Receptor</keyword>
<dbReference type="OrthoDB" id="8185860at2759"/>
<dbReference type="FunCoup" id="A0A158NC35">
    <property type="interactions" value="70"/>
</dbReference>
<dbReference type="GO" id="GO:0005886">
    <property type="term" value="C:plasma membrane"/>
    <property type="evidence" value="ECO:0007669"/>
    <property type="project" value="TreeGrafter"/>
</dbReference>
<evidence type="ECO:0000256" key="5">
    <source>
        <dbReference type="ARBA" id="ARBA00022989"/>
    </source>
</evidence>
<dbReference type="GO" id="GO:0007165">
    <property type="term" value="P:signal transduction"/>
    <property type="evidence" value="ECO:0007669"/>
    <property type="project" value="UniProtKB-KW"/>
</dbReference>
<organism evidence="10 11">
    <name type="scientific">Atta cephalotes</name>
    <name type="common">Leafcutter ant</name>
    <dbReference type="NCBI Taxonomy" id="12957"/>
    <lineage>
        <taxon>Eukaryota</taxon>
        <taxon>Metazoa</taxon>
        <taxon>Ecdysozoa</taxon>
        <taxon>Arthropoda</taxon>
        <taxon>Hexapoda</taxon>
        <taxon>Insecta</taxon>
        <taxon>Pterygota</taxon>
        <taxon>Neoptera</taxon>
        <taxon>Endopterygota</taxon>
        <taxon>Hymenoptera</taxon>
        <taxon>Apocrita</taxon>
        <taxon>Aculeata</taxon>
        <taxon>Formicoidea</taxon>
        <taxon>Formicidae</taxon>
        <taxon>Myrmicinae</taxon>
        <taxon>Atta</taxon>
    </lineage>
</organism>
<keyword evidence="6 9" id="KW-0472">Membrane</keyword>
<comment type="subcellular location">
    <subcellularLocation>
        <location evidence="1">Membrane</location>
        <topology evidence="1">Multi-pass membrane protein</topology>
    </subcellularLocation>
</comment>
<keyword evidence="3 9" id="KW-0812">Transmembrane</keyword>
<dbReference type="AlphaFoldDB" id="A0A158NC35"/>
<feature type="transmembrane region" description="Helical" evidence="9">
    <location>
        <begin position="544"/>
        <end position="565"/>
    </location>
</feature>
<evidence type="ECO:0000256" key="1">
    <source>
        <dbReference type="ARBA" id="ARBA00004141"/>
    </source>
</evidence>
<feature type="transmembrane region" description="Helical" evidence="9">
    <location>
        <begin position="285"/>
        <end position="308"/>
    </location>
</feature>
<dbReference type="KEGG" id="acep:105618159"/>
<dbReference type="InParanoid" id="A0A158NC35"/>
<dbReference type="EMBL" id="ADTU01000545">
    <property type="status" value="NOT_ANNOTATED_CDS"/>
    <property type="molecule type" value="Genomic_DNA"/>
</dbReference>
<evidence type="ECO:0000256" key="3">
    <source>
        <dbReference type="ARBA" id="ARBA00022692"/>
    </source>
</evidence>
<dbReference type="GO" id="GO:0004984">
    <property type="term" value="F:olfactory receptor activity"/>
    <property type="evidence" value="ECO:0007669"/>
    <property type="project" value="InterPro"/>
</dbReference>
<evidence type="ECO:0000313" key="11">
    <source>
        <dbReference type="Proteomes" id="UP000005205"/>
    </source>
</evidence>
<feature type="transmembrane region" description="Helical" evidence="9">
    <location>
        <begin position="126"/>
        <end position="144"/>
    </location>
</feature>
<dbReference type="PANTHER" id="PTHR21137">
    <property type="entry name" value="ODORANT RECEPTOR"/>
    <property type="match status" value="1"/>
</dbReference>
<keyword evidence="8" id="KW-0807">Transducer</keyword>
<reference evidence="11" key="1">
    <citation type="journal article" date="2011" name="PLoS Genet.">
        <title>The genome sequence of the leaf-cutter ant Atta cephalotes reveals insights into its obligate symbiotic lifestyle.</title>
        <authorList>
            <person name="Suen G."/>
            <person name="Teiling C."/>
            <person name="Li L."/>
            <person name="Holt C."/>
            <person name="Abouheif E."/>
            <person name="Bornberg-Bauer E."/>
            <person name="Bouffard P."/>
            <person name="Caldera E.J."/>
            <person name="Cash E."/>
            <person name="Cavanaugh A."/>
            <person name="Denas O."/>
            <person name="Elhaik E."/>
            <person name="Fave M.J."/>
            <person name="Gadau J."/>
            <person name="Gibson J.D."/>
            <person name="Graur D."/>
            <person name="Grubbs K.J."/>
            <person name="Hagen D.E."/>
            <person name="Harkins T.T."/>
            <person name="Helmkampf M."/>
            <person name="Hu H."/>
            <person name="Johnson B.R."/>
            <person name="Kim J."/>
            <person name="Marsh S.E."/>
            <person name="Moeller J.A."/>
            <person name="Munoz-Torres M.C."/>
            <person name="Murphy M.C."/>
            <person name="Naughton M.C."/>
            <person name="Nigam S."/>
            <person name="Overson R."/>
            <person name="Rajakumar R."/>
            <person name="Reese J.T."/>
            <person name="Scott J.J."/>
            <person name="Smith C.R."/>
            <person name="Tao S."/>
            <person name="Tsutsui N.D."/>
            <person name="Viljakainen L."/>
            <person name="Wissler L."/>
            <person name="Yandell M.D."/>
            <person name="Zimmer F."/>
            <person name="Taylor J."/>
            <person name="Slater S.C."/>
            <person name="Clifton S.W."/>
            <person name="Warren W.C."/>
            <person name="Elsik C.G."/>
            <person name="Smith C.D."/>
            <person name="Weinstock G.M."/>
            <person name="Gerardo N.M."/>
            <person name="Currie C.R."/>
        </authorList>
    </citation>
    <scope>NUCLEOTIDE SEQUENCE [LARGE SCALE GENOMIC DNA]</scope>
</reference>
<reference evidence="10" key="2">
    <citation type="submission" date="2016-04" db="UniProtKB">
        <authorList>
            <consortium name="EnsemblMetazoa"/>
        </authorList>
    </citation>
    <scope>IDENTIFICATION</scope>
</reference>
<feature type="transmembrane region" description="Helical" evidence="9">
    <location>
        <begin position="254"/>
        <end position="278"/>
    </location>
</feature>
<protein>
    <recommendedName>
        <fullName evidence="12">Odorant receptor</fullName>
    </recommendedName>
</protein>
<feature type="transmembrane region" description="Helical" evidence="9">
    <location>
        <begin position="448"/>
        <end position="474"/>
    </location>
</feature>
<evidence type="ECO:0000256" key="2">
    <source>
        <dbReference type="ARBA" id="ARBA00022606"/>
    </source>
</evidence>
<dbReference type="EnsemblMetazoa" id="XM_012199703.1">
    <property type="protein sequence ID" value="XP_012055093.1"/>
    <property type="gene ID" value="LOC105618159"/>
</dbReference>
<feature type="transmembrane region" description="Helical" evidence="9">
    <location>
        <begin position="38"/>
        <end position="59"/>
    </location>
</feature>
<evidence type="ECO:0000313" key="10">
    <source>
        <dbReference type="EnsemblMetazoa" id="XP_012055093.1"/>
    </source>
</evidence>
<sequence>MVYWNKDAIYALSSYKILAWLVGVWPIDDNIFCSKIRYLFVIVSEILLMTTLLMDVYLACENSSEDPIDTYVVASSAMLGIIKLTMLQIQRSTLSINLCSAIQDWCNIKDARSREIMIQYARTAKIISLSLFYCGFVSLTFYLLRLLSFINATANGRTFVLPMTCLFESVSNLQYVLITFYQVIQLFVTYAGNCCTEGIFVGITMHLCGQLKLLMSDFHQIDHKYKYKGGNIIEEFVVRHRKLLKLTETIEDSYSIIILTQIFTSAILICITGFGLIVSWHIHDIVMTVKSIVIMIVMLMQCFLYSYAGDNLRDQSEALSFALYDSNWCDFSPNDIRDLAFIMIKTNIPIRLTAGKFFYVTRATFTDILKTAVLLIVLPCFEIYLGCTDAETSIDCLMLIFCGILGVLKIIWFRIYARNLANNYSSAMKDYVTIENAKERAIMRKHAFMGRTLCCLILGFAYFSSIMYGLIAILDEYKHVNITNENIMPEYPIPSKCFMKFLNAPISMHKIFCLVDVVALILASTTNHDSPVALQAGNFIVVNLATYVSILKTSLSYLSVLRVMVKV</sequence>
<dbReference type="PANTHER" id="PTHR21137:SF26">
    <property type="entry name" value="ODORANT RECEPTOR 10A-RELATED"/>
    <property type="match status" value="1"/>
</dbReference>